<feature type="transmembrane region" description="Helical" evidence="1">
    <location>
        <begin position="139"/>
        <end position="163"/>
    </location>
</feature>
<keyword evidence="1" id="KW-0812">Transmembrane</keyword>
<name>A0A9W6ZJI6_9STRA</name>
<gene>
    <name evidence="2" type="ORF">TL16_g00948</name>
</gene>
<dbReference type="Proteomes" id="UP001162640">
    <property type="component" value="Unassembled WGS sequence"/>
</dbReference>
<feature type="transmembrane region" description="Helical" evidence="1">
    <location>
        <begin position="107"/>
        <end position="127"/>
    </location>
</feature>
<organism evidence="2 3">
    <name type="scientific">Triparma laevis f. inornata</name>
    <dbReference type="NCBI Taxonomy" id="1714386"/>
    <lineage>
        <taxon>Eukaryota</taxon>
        <taxon>Sar</taxon>
        <taxon>Stramenopiles</taxon>
        <taxon>Ochrophyta</taxon>
        <taxon>Bolidophyceae</taxon>
        <taxon>Parmales</taxon>
        <taxon>Triparmaceae</taxon>
        <taxon>Triparma</taxon>
    </lineage>
</organism>
<evidence type="ECO:0000313" key="2">
    <source>
        <dbReference type="EMBL" id="GMH51145.1"/>
    </source>
</evidence>
<dbReference type="AlphaFoldDB" id="A0A9W6ZJI6"/>
<sequence length="199" mass="23255">MSPLRYFSIATLAYYGLMFRHLHNFMPVFKYVMLDTKALWATEAAQNLIQRLHFRSLIPVAKQFYYYDLLFPLIYVPCLYYFYGYMLSMHGPNSPKNKPTARSGICLSPFLAGFFDLLENLAILSLLHFYDGKKVIRELAIFGGMMTLLKWNSFIALPIMLAFHELLWSPKDDELEFCEELDKINAKTTTTTKKKNKKD</sequence>
<protein>
    <submittedName>
        <fullName evidence="2">Uncharacterized protein</fullName>
    </submittedName>
</protein>
<proteinExistence type="predicted"/>
<reference evidence="3" key="1">
    <citation type="journal article" date="2023" name="Commun. Biol.">
        <title>Genome analysis of Parmales, the sister group of diatoms, reveals the evolutionary specialization of diatoms from phago-mixotrophs to photoautotrophs.</title>
        <authorList>
            <person name="Ban H."/>
            <person name="Sato S."/>
            <person name="Yoshikawa S."/>
            <person name="Yamada K."/>
            <person name="Nakamura Y."/>
            <person name="Ichinomiya M."/>
            <person name="Sato N."/>
            <person name="Blanc-Mathieu R."/>
            <person name="Endo H."/>
            <person name="Kuwata A."/>
            <person name="Ogata H."/>
        </authorList>
    </citation>
    <scope>NUCLEOTIDE SEQUENCE [LARGE SCALE GENOMIC DNA]</scope>
</reference>
<keyword evidence="1" id="KW-1133">Transmembrane helix</keyword>
<evidence type="ECO:0000256" key="1">
    <source>
        <dbReference type="SAM" id="Phobius"/>
    </source>
</evidence>
<accession>A0A9W6ZJI6</accession>
<evidence type="ECO:0000313" key="3">
    <source>
        <dbReference type="Proteomes" id="UP001162640"/>
    </source>
</evidence>
<keyword evidence="1" id="KW-0472">Membrane</keyword>
<dbReference type="EMBL" id="BLQM01000019">
    <property type="protein sequence ID" value="GMH51145.1"/>
    <property type="molecule type" value="Genomic_DNA"/>
</dbReference>
<comment type="caution">
    <text evidence="2">The sequence shown here is derived from an EMBL/GenBank/DDBJ whole genome shotgun (WGS) entry which is preliminary data.</text>
</comment>
<feature type="transmembrane region" description="Helical" evidence="1">
    <location>
        <begin position="64"/>
        <end position="87"/>
    </location>
</feature>